<accession>A0A9W8E2M4</accession>
<feature type="compositionally biased region" description="Polar residues" evidence="1">
    <location>
        <begin position="67"/>
        <end position="86"/>
    </location>
</feature>
<protein>
    <submittedName>
        <fullName evidence="2">Uncharacterized protein</fullName>
    </submittedName>
</protein>
<feature type="region of interest" description="Disordered" evidence="1">
    <location>
        <begin position="61"/>
        <end position="134"/>
    </location>
</feature>
<feature type="region of interest" description="Disordered" evidence="1">
    <location>
        <begin position="12"/>
        <end position="36"/>
    </location>
</feature>
<comment type="caution">
    <text evidence="2">The sequence shown here is derived from an EMBL/GenBank/DDBJ whole genome shotgun (WGS) entry which is preliminary data.</text>
</comment>
<feature type="compositionally biased region" description="Polar residues" evidence="1">
    <location>
        <begin position="104"/>
        <end position="116"/>
    </location>
</feature>
<dbReference type="EMBL" id="JANBPY010000528">
    <property type="protein sequence ID" value="KAJ1966260.1"/>
    <property type="molecule type" value="Genomic_DNA"/>
</dbReference>
<dbReference type="AlphaFoldDB" id="A0A9W8E2M4"/>
<evidence type="ECO:0000256" key="1">
    <source>
        <dbReference type="SAM" id="MobiDB-lite"/>
    </source>
</evidence>
<reference evidence="2" key="1">
    <citation type="submission" date="2022-07" db="EMBL/GenBank/DDBJ databases">
        <title>Phylogenomic reconstructions and comparative analyses of Kickxellomycotina fungi.</title>
        <authorList>
            <person name="Reynolds N.K."/>
            <person name="Stajich J.E."/>
            <person name="Barry K."/>
            <person name="Grigoriev I.V."/>
            <person name="Crous P."/>
            <person name="Smith M.E."/>
        </authorList>
    </citation>
    <scope>NUCLEOTIDE SEQUENCE</scope>
    <source>
        <strain evidence="2">RSA 1196</strain>
    </source>
</reference>
<sequence length="134" mass="14614">MGKAAKIYKRATRKEKELKRQTTQMGTQGEGARITKKAQRMLATDSLALAMKREFLAHRQPAGAMMDTSNNASRKADTSSGNSATLAQPKAKAKTGGKHRARKSGTTNQTDNSTAPQRDYVDVFMGKKSKVQVL</sequence>
<evidence type="ECO:0000313" key="2">
    <source>
        <dbReference type="EMBL" id="KAJ1966260.1"/>
    </source>
</evidence>
<organism evidence="2 3">
    <name type="scientific">Dispira parvispora</name>
    <dbReference type="NCBI Taxonomy" id="1520584"/>
    <lineage>
        <taxon>Eukaryota</taxon>
        <taxon>Fungi</taxon>
        <taxon>Fungi incertae sedis</taxon>
        <taxon>Zoopagomycota</taxon>
        <taxon>Kickxellomycotina</taxon>
        <taxon>Dimargaritomycetes</taxon>
        <taxon>Dimargaritales</taxon>
        <taxon>Dimargaritaceae</taxon>
        <taxon>Dispira</taxon>
    </lineage>
</organism>
<dbReference type="OrthoDB" id="10341029at2759"/>
<evidence type="ECO:0000313" key="3">
    <source>
        <dbReference type="Proteomes" id="UP001150925"/>
    </source>
</evidence>
<dbReference type="Proteomes" id="UP001150925">
    <property type="component" value="Unassembled WGS sequence"/>
</dbReference>
<feature type="compositionally biased region" description="Basic residues" evidence="1">
    <location>
        <begin position="91"/>
        <end position="103"/>
    </location>
</feature>
<proteinExistence type="predicted"/>
<gene>
    <name evidence="2" type="ORF">IWQ62_002474</name>
</gene>
<keyword evidence="3" id="KW-1185">Reference proteome</keyword>
<name>A0A9W8E2M4_9FUNG</name>